<gene>
    <name evidence="2" type="primary">KCNMB3</name>
</gene>
<dbReference type="ChiTaRS" id="KCNMB3">
    <property type="organism name" value="human"/>
</dbReference>
<evidence type="ECO:0000313" key="2">
    <source>
        <dbReference type="EMBL" id="CCQ43884.1"/>
    </source>
</evidence>
<feature type="compositionally biased region" description="Basic residues" evidence="1">
    <location>
        <begin position="55"/>
        <end position="66"/>
    </location>
</feature>
<reference evidence="2" key="1">
    <citation type="journal article" date="2013" name="PLoS ONE">
        <title>Direct detection of alternative open reading frames translation products in human significantly expands the proteome.</title>
        <authorList>
            <person name="Vanderperre B."/>
            <person name="Lucier J.-F."/>
            <person name="Motard J."/>
            <person name="Tremblay G."/>
            <person name="Vanderperre S."/>
            <person name="Wisztorski M."/>
            <person name="Salzet M."/>
            <person name="Boisvert F.-M."/>
            <person name="Roucou X."/>
        </authorList>
    </citation>
    <scope>NUCLEOTIDE SEQUENCE</scope>
</reference>
<dbReference type="EMBL" id="HF584387">
    <property type="protein sequence ID" value="CCQ43884.1"/>
    <property type="molecule type" value="Genomic_DNA"/>
</dbReference>
<evidence type="ECO:0000256" key="1">
    <source>
        <dbReference type="SAM" id="MobiDB-lite"/>
    </source>
</evidence>
<organism evidence="2">
    <name type="scientific">Homo sapiens</name>
    <name type="common">Human</name>
    <dbReference type="NCBI Taxonomy" id="9606"/>
    <lineage>
        <taxon>Eukaryota</taxon>
        <taxon>Metazoa</taxon>
        <taxon>Chordata</taxon>
        <taxon>Craniata</taxon>
        <taxon>Vertebrata</taxon>
        <taxon>Euteleostomi</taxon>
        <taxon>Mammalia</taxon>
        <taxon>Eutheria</taxon>
        <taxon>Euarchontoglires</taxon>
        <taxon>Primates</taxon>
        <taxon>Haplorrhini</taxon>
        <taxon>Catarrhini</taxon>
        <taxon>Hominidae</taxon>
        <taxon>Homo</taxon>
    </lineage>
</organism>
<dbReference type="AlphaFoldDB" id="L8E9P7"/>
<proteinExistence type="predicted"/>
<dbReference type="OrthoDB" id="5973433at2759"/>
<feature type="region of interest" description="Disordered" evidence="1">
    <location>
        <begin position="41"/>
        <end position="66"/>
    </location>
</feature>
<name>L8E9P7_HUMAN</name>
<protein>
    <submittedName>
        <fullName evidence="2">Alternative protein KCNMB3</fullName>
    </submittedName>
</protein>
<accession>L8E9P7</accession>
<sequence>MPTGLRPLCWTLLFTRHPALRECISSFAGAGLQAQWREERRNEGTLMQNHEWPERRRRRVRGAKKP</sequence>